<evidence type="ECO:0000313" key="2">
    <source>
        <dbReference type="EMBL" id="GLS19372.1"/>
    </source>
</evidence>
<dbReference type="RefSeq" id="WP_284312293.1">
    <property type="nucleotide sequence ID" value="NZ_BSPC01000022.1"/>
</dbReference>
<dbReference type="Pfam" id="PF14023">
    <property type="entry name" value="Bestrophin-like"/>
    <property type="match status" value="1"/>
</dbReference>
<dbReference type="InterPro" id="IPR025333">
    <property type="entry name" value="DUF4239"/>
</dbReference>
<sequence>MTFLALVMSLQLTSVKTSFDNAYHDRGLDAAQLAYLDQCLRNYGPETAQARSQLHSYTAGVIASTWPDEPPPAGVDYPDPKTMNMVGENPTLAGLLNQVGLEIARLAPADALHQNLAASCRQAYENAQSRRWTVIEDAHNSVSPLFSQILTFWLMLVFLSFGLQAPRKLLPVIVMGIGVVAVASAMFVIADLDLPYGGLFGIPSTAMRNALADMLR</sequence>
<keyword evidence="1" id="KW-0472">Membrane</keyword>
<protein>
    <recommendedName>
        <fullName evidence="4">DUF4239 domain-containing protein</fullName>
    </recommendedName>
</protein>
<proteinExistence type="predicted"/>
<dbReference type="Proteomes" id="UP001156882">
    <property type="component" value="Unassembled WGS sequence"/>
</dbReference>
<reference evidence="3" key="1">
    <citation type="journal article" date="2019" name="Int. J. Syst. Evol. Microbiol.">
        <title>The Global Catalogue of Microorganisms (GCM) 10K type strain sequencing project: providing services to taxonomists for standard genome sequencing and annotation.</title>
        <authorList>
            <consortium name="The Broad Institute Genomics Platform"/>
            <consortium name="The Broad Institute Genome Sequencing Center for Infectious Disease"/>
            <person name="Wu L."/>
            <person name="Ma J."/>
        </authorList>
    </citation>
    <scope>NUCLEOTIDE SEQUENCE [LARGE SCALE GENOMIC DNA]</scope>
    <source>
        <strain evidence="3">NBRC 101365</strain>
    </source>
</reference>
<keyword evidence="1" id="KW-0812">Transmembrane</keyword>
<keyword evidence="3" id="KW-1185">Reference proteome</keyword>
<dbReference type="EMBL" id="BSPC01000022">
    <property type="protein sequence ID" value="GLS19372.1"/>
    <property type="molecule type" value="Genomic_DNA"/>
</dbReference>
<comment type="caution">
    <text evidence="2">The sequence shown here is derived from an EMBL/GenBank/DDBJ whole genome shotgun (WGS) entry which is preliminary data.</text>
</comment>
<feature type="transmembrane region" description="Helical" evidence="1">
    <location>
        <begin position="145"/>
        <end position="163"/>
    </location>
</feature>
<evidence type="ECO:0000256" key="1">
    <source>
        <dbReference type="SAM" id="Phobius"/>
    </source>
</evidence>
<keyword evidence="1" id="KW-1133">Transmembrane helix</keyword>
<feature type="transmembrane region" description="Helical" evidence="1">
    <location>
        <begin position="170"/>
        <end position="190"/>
    </location>
</feature>
<accession>A0ABQ6CID0</accession>
<gene>
    <name evidence="2" type="ORF">GCM10007874_23890</name>
</gene>
<evidence type="ECO:0000313" key="3">
    <source>
        <dbReference type="Proteomes" id="UP001156882"/>
    </source>
</evidence>
<evidence type="ECO:0008006" key="4">
    <source>
        <dbReference type="Google" id="ProtNLM"/>
    </source>
</evidence>
<organism evidence="2 3">
    <name type="scientific">Labrys miyagiensis</name>
    <dbReference type="NCBI Taxonomy" id="346912"/>
    <lineage>
        <taxon>Bacteria</taxon>
        <taxon>Pseudomonadati</taxon>
        <taxon>Pseudomonadota</taxon>
        <taxon>Alphaproteobacteria</taxon>
        <taxon>Hyphomicrobiales</taxon>
        <taxon>Xanthobacteraceae</taxon>
        <taxon>Labrys</taxon>
    </lineage>
</organism>
<name>A0ABQ6CID0_9HYPH</name>